<dbReference type="eggNOG" id="ENOG50337D7">
    <property type="taxonomic scope" value="Bacteria"/>
</dbReference>
<gene>
    <name evidence="1" type="ordered locus">Sde_0549</name>
</gene>
<sequence>MGISTTIKIIFSARILIALFSLGVMGNSYADSLPLIQLSLKPRLCVLSEGEEVCRDTIEITWIAQKARSLCLYQDDTDSPLQCWDAAREGRYTIELAASENINFSLREKNEDTFLVTQAFEVVQESTKYRRRNRNPWSFF</sequence>
<dbReference type="KEGG" id="sde:Sde_0549"/>
<dbReference type="STRING" id="203122.Sde_0549"/>
<dbReference type="GeneID" id="98612243"/>
<evidence type="ECO:0000313" key="1">
    <source>
        <dbReference type="EMBL" id="ABD79813.1"/>
    </source>
</evidence>
<reference evidence="1 2" key="1">
    <citation type="journal article" date="2008" name="PLoS Genet.">
        <title>Complete genome sequence of the complex carbohydrate-degrading marine bacterium, Saccharophagus degradans strain 2-40 T.</title>
        <authorList>
            <person name="Weiner R.M."/>
            <person name="Taylor L.E.II."/>
            <person name="Henrissat B."/>
            <person name="Hauser L."/>
            <person name="Land M."/>
            <person name="Coutinho P.M."/>
            <person name="Rancurel C."/>
            <person name="Saunders E.H."/>
            <person name="Longmire A.G."/>
            <person name="Zhang H."/>
            <person name="Bayer E.A."/>
            <person name="Gilbert H.J."/>
            <person name="Larimer F."/>
            <person name="Zhulin I.B."/>
            <person name="Ekborg N.A."/>
            <person name="Lamed R."/>
            <person name="Richardson P.M."/>
            <person name="Borovok I."/>
            <person name="Hutcheson S."/>
        </authorList>
    </citation>
    <scope>NUCLEOTIDE SEQUENCE [LARGE SCALE GENOMIC DNA]</scope>
    <source>
        <strain evidence="2">2-40 / ATCC 43961 / DSM 17024</strain>
    </source>
</reference>
<accession>Q21NB6</accession>
<evidence type="ECO:0008006" key="3">
    <source>
        <dbReference type="Google" id="ProtNLM"/>
    </source>
</evidence>
<dbReference type="AlphaFoldDB" id="Q21NB6"/>
<dbReference type="EMBL" id="CP000282">
    <property type="protein sequence ID" value="ABD79813.1"/>
    <property type="molecule type" value="Genomic_DNA"/>
</dbReference>
<organism evidence="1 2">
    <name type="scientific">Saccharophagus degradans (strain 2-40 / ATCC 43961 / DSM 17024)</name>
    <dbReference type="NCBI Taxonomy" id="203122"/>
    <lineage>
        <taxon>Bacteria</taxon>
        <taxon>Pseudomonadati</taxon>
        <taxon>Pseudomonadota</taxon>
        <taxon>Gammaproteobacteria</taxon>
        <taxon>Cellvibrionales</taxon>
        <taxon>Cellvibrionaceae</taxon>
        <taxon>Saccharophagus</taxon>
    </lineage>
</organism>
<dbReference type="InterPro" id="IPR021559">
    <property type="entry name" value="DUF3019"/>
</dbReference>
<proteinExistence type="predicted"/>
<dbReference type="Pfam" id="PF11456">
    <property type="entry name" value="DUF3019"/>
    <property type="match status" value="1"/>
</dbReference>
<dbReference type="HOGENOM" id="CLU_142731_1_0_6"/>
<protein>
    <recommendedName>
        <fullName evidence="3">DUF3019 domain-containing protein</fullName>
    </recommendedName>
</protein>
<evidence type="ECO:0000313" key="2">
    <source>
        <dbReference type="Proteomes" id="UP000001947"/>
    </source>
</evidence>
<keyword evidence="2" id="KW-1185">Reference proteome</keyword>
<name>Q21NB6_SACD2</name>
<dbReference type="RefSeq" id="WP_011467034.1">
    <property type="nucleotide sequence ID" value="NC_007912.1"/>
</dbReference>
<dbReference type="Proteomes" id="UP000001947">
    <property type="component" value="Chromosome"/>
</dbReference>